<protein>
    <submittedName>
        <fullName evidence="1">Uncharacterized protein</fullName>
    </submittedName>
</protein>
<sequence length="107" mass="11752">MRRKLAYSNPVLSDATARFGSLPQGDWHVSKTGGKLFVGDTDWNRYAILGATVDEAEFHLDKTTSMLVQAQDETTCRDIAIESKPAYDIYVVGGGLPAFFTKDTAAY</sequence>
<organism evidence="1 2">
    <name type="scientific">Bifidobacterium pseudocatenulatum</name>
    <dbReference type="NCBI Taxonomy" id="28026"/>
    <lineage>
        <taxon>Bacteria</taxon>
        <taxon>Bacillati</taxon>
        <taxon>Actinomycetota</taxon>
        <taxon>Actinomycetes</taxon>
        <taxon>Bifidobacteriales</taxon>
        <taxon>Bifidobacteriaceae</taxon>
        <taxon>Bifidobacterium</taxon>
    </lineage>
</organism>
<dbReference type="Proteomes" id="UP001212008">
    <property type="component" value="Unassembled WGS sequence"/>
</dbReference>
<evidence type="ECO:0000313" key="1">
    <source>
        <dbReference type="EMBL" id="MDB6491559.1"/>
    </source>
</evidence>
<gene>
    <name evidence="1" type="ORF">PMN70_05030</name>
</gene>
<accession>A0ABD4W7C6</accession>
<dbReference type="RefSeq" id="WP_271735086.1">
    <property type="nucleotide sequence ID" value="NZ_JAQKQZ010000005.1"/>
</dbReference>
<name>A0ABD4W7C6_BIFPS</name>
<reference evidence="1 2" key="1">
    <citation type="submission" date="2023-01" db="EMBL/GenBank/DDBJ databases">
        <title>Human gut microbiome strain richness.</title>
        <authorList>
            <person name="Chen-Liaw A."/>
        </authorList>
    </citation>
    <scope>NUCLEOTIDE SEQUENCE [LARGE SCALE GENOMIC DNA]</scope>
    <source>
        <strain evidence="1 2">RTP21311st1_C8_RTP21311_201001</strain>
    </source>
</reference>
<dbReference type="AlphaFoldDB" id="A0ABD4W7C6"/>
<proteinExistence type="predicted"/>
<dbReference type="EMBL" id="JAQKRA010000002">
    <property type="protein sequence ID" value="MDB6491559.1"/>
    <property type="molecule type" value="Genomic_DNA"/>
</dbReference>
<evidence type="ECO:0000313" key="2">
    <source>
        <dbReference type="Proteomes" id="UP001212008"/>
    </source>
</evidence>
<comment type="caution">
    <text evidence="1">The sequence shown here is derived from an EMBL/GenBank/DDBJ whole genome shotgun (WGS) entry which is preliminary data.</text>
</comment>